<evidence type="ECO:0000313" key="2">
    <source>
        <dbReference type="Proteomes" id="UP000287224"/>
    </source>
</evidence>
<dbReference type="SUPFAM" id="SSF55724">
    <property type="entry name" value="Mog1p/PsbP-like"/>
    <property type="match status" value="1"/>
</dbReference>
<reference evidence="2" key="1">
    <citation type="submission" date="2018-12" db="EMBL/GenBank/DDBJ databases">
        <title>Tengunoibacter tsumagoiensis gen. nov., sp. nov., Dictyobacter kobayashii sp. nov., D. alpinus sp. nov., and D. joshuensis sp. nov. and description of Dictyobacteraceae fam. nov. within the order Ktedonobacterales isolated from Tengu-no-mugimeshi.</title>
        <authorList>
            <person name="Wang C.M."/>
            <person name="Zheng Y."/>
            <person name="Sakai Y."/>
            <person name="Toyoda A."/>
            <person name="Minakuchi Y."/>
            <person name="Abe K."/>
            <person name="Yokota A."/>
            <person name="Yabe S."/>
        </authorList>
    </citation>
    <scope>NUCLEOTIDE SEQUENCE [LARGE SCALE GENOMIC DNA]</scope>
    <source>
        <strain evidence="2">S-27</strain>
    </source>
</reference>
<gene>
    <name evidence="1" type="ORF">KDAU_01240</name>
</gene>
<dbReference type="Proteomes" id="UP000287224">
    <property type="component" value="Unassembled WGS sequence"/>
</dbReference>
<organism evidence="1 2">
    <name type="scientific">Dictyobacter aurantiacus</name>
    <dbReference type="NCBI Taxonomy" id="1936993"/>
    <lineage>
        <taxon>Bacteria</taxon>
        <taxon>Bacillati</taxon>
        <taxon>Chloroflexota</taxon>
        <taxon>Ktedonobacteria</taxon>
        <taxon>Ktedonobacterales</taxon>
        <taxon>Dictyobacteraceae</taxon>
        <taxon>Dictyobacter</taxon>
    </lineage>
</organism>
<proteinExistence type="predicted"/>
<accession>A0A401Z7I7</accession>
<keyword evidence="2" id="KW-1185">Reference proteome</keyword>
<dbReference type="InterPro" id="IPR016123">
    <property type="entry name" value="Mog1/PsbP_a/b/a-sand"/>
</dbReference>
<evidence type="ECO:0000313" key="1">
    <source>
        <dbReference type="EMBL" id="GCE02795.1"/>
    </source>
</evidence>
<dbReference type="EMBL" id="BIFQ01000001">
    <property type="protein sequence ID" value="GCE02795.1"/>
    <property type="molecule type" value="Genomic_DNA"/>
</dbReference>
<comment type="caution">
    <text evidence="1">The sequence shown here is derived from an EMBL/GenBank/DDBJ whole genome shotgun (WGS) entry which is preliminary data.</text>
</comment>
<dbReference type="AlphaFoldDB" id="A0A401Z7I7"/>
<name>A0A401Z7I7_9CHLR</name>
<evidence type="ECO:0008006" key="3">
    <source>
        <dbReference type="Google" id="ProtNLM"/>
    </source>
</evidence>
<sequence>MPTTTTAVMSATATPLVVPTTVPEAGFTWCGSDCAPDGFIDQFPVGWQASALSGVTGFQFVNLQQPDQVAVFKRLDNPTGTADQLLATEIQAVYASKPGYEAPQPPTGQTATIGGETWSTTAIAYMNNQTKEHVTICATVHQGKTFVLEFQAPDAQFAQVSTAYYNIMIGKFQFTQTGTP</sequence>
<protein>
    <recommendedName>
        <fullName evidence="3">PsbP C-terminal domain-containing protein</fullName>
    </recommendedName>
</protein>